<evidence type="ECO:0000313" key="2">
    <source>
        <dbReference type="EMBL" id="KAE8153958.1"/>
    </source>
</evidence>
<name>A0A5N6U5T8_ASPAV</name>
<reference evidence="2 3" key="1">
    <citation type="submission" date="2019-04" db="EMBL/GenBank/DDBJ databases">
        <title>Friends and foes A comparative genomics study of 23 Aspergillus species from section Flavi.</title>
        <authorList>
            <consortium name="DOE Joint Genome Institute"/>
            <person name="Kjaerbolling I."/>
            <person name="Vesth T."/>
            <person name="Frisvad J.C."/>
            <person name="Nybo J.L."/>
            <person name="Theobald S."/>
            <person name="Kildgaard S."/>
            <person name="Isbrandt T."/>
            <person name="Kuo A."/>
            <person name="Sato A."/>
            <person name="Lyhne E.K."/>
            <person name="Kogle M.E."/>
            <person name="Wiebenga A."/>
            <person name="Kun R.S."/>
            <person name="Lubbers R.J."/>
            <person name="Makela M.R."/>
            <person name="Barry K."/>
            <person name="Chovatia M."/>
            <person name="Clum A."/>
            <person name="Daum C."/>
            <person name="Haridas S."/>
            <person name="He G."/>
            <person name="LaButti K."/>
            <person name="Lipzen A."/>
            <person name="Mondo S."/>
            <person name="Riley R."/>
            <person name="Salamov A."/>
            <person name="Simmons B.A."/>
            <person name="Magnuson J.K."/>
            <person name="Henrissat B."/>
            <person name="Mortensen U.H."/>
            <person name="Larsen T.O."/>
            <person name="Devries R.P."/>
            <person name="Grigoriev I.V."/>
            <person name="Machida M."/>
            <person name="Baker S.E."/>
            <person name="Andersen M.R."/>
        </authorList>
    </citation>
    <scope>NUCLEOTIDE SEQUENCE [LARGE SCALE GENOMIC DNA]</scope>
    <source>
        <strain evidence="2 3">IBT 18842</strain>
    </source>
</reference>
<keyword evidence="3" id="KW-1185">Reference proteome</keyword>
<evidence type="ECO:0000313" key="3">
    <source>
        <dbReference type="Proteomes" id="UP000325780"/>
    </source>
</evidence>
<organism evidence="2 3">
    <name type="scientific">Aspergillus avenaceus</name>
    <dbReference type="NCBI Taxonomy" id="36643"/>
    <lineage>
        <taxon>Eukaryota</taxon>
        <taxon>Fungi</taxon>
        <taxon>Dikarya</taxon>
        <taxon>Ascomycota</taxon>
        <taxon>Pezizomycotina</taxon>
        <taxon>Eurotiomycetes</taxon>
        <taxon>Eurotiomycetidae</taxon>
        <taxon>Eurotiales</taxon>
        <taxon>Aspergillaceae</taxon>
        <taxon>Aspergillus</taxon>
        <taxon>Aspergillus subgen. Circumdati</taxon>
    </lineage>
</organism>
<proteinExistence type="predicted"/>
<accession>A0A5N6U5T8</accession>
<evidence type="ECO:0000256" key="1">
    <source>
        <dbReference type="SAM" id="MobiDB-lite"/>
    </source>
</evidence>
<dbReference type="AlphaFoldDB" id="A0A5N6U5T8"/>
<sequence>MDKHGQLALLIRRVNFRDVEVAILLNSREHNERWRNSPPEEEACLIPDILDALKDAPDHARGTNPSKSRGGSDMRSITIVEPLQLLAASPHKRAEAALVANGLPPYLIASEARSIIPFSATSCDVQDHLAQISSRTHWNASDQQEASAVIAPTAPSVALPLQTLAPGVAPEQLSSFTQVLTLHLSRFAQGQVEKGVIPSDEMFQQEARRLLYDSEDSWNQTIADNPEWLSAFRGLYCGNENESPETGGNVGS</sequence>
<protein>
    <submittedName>
        <fullName evidence="2">Uncharacterized protein</fullName>
    </submittedName>
</protein>
<gene>
    <name evidence="2" type="ORF">BDV25DRAFT_136329</name>
</gene>
<dbReference type="EMBL" id="ML742033">
    <property type="protein sequence ID" value="KAE8153958.1"/>
    <property type="molecule type" value="Genomic_DNA"/>
</dbReference>
<dbReference type="Proteomes" id="UP000325780">
    <property type="component" value="Unassembled WGS sequence"/>
</dbReference>
<feature type="region of interest" description="Disordered" evidence="1">
    <location>
        <begin position="55"/>
        <end position="74"/>
    </location>
</feature>
<dbReference type="OrthoDB" id="5399138at2759"/>